<evidence type="ECO:0000256" key="1">
    <source>
        <dbReference type="ARBA" id="ARBA00022603"/>
    </source>
</evidence>
<keyword evidence="4 6" id="KW-0694">RNA-binding</keyword>
<dbReference type="Proteomes" id="UP000642993">
    <property type="component" value="Unassembled WGS sequence"/>
</dbReference>
<dbReference type="PRINTS" id="PR02008">
    <property type="entry name" value="RCMTFAMILY"/>
</dbReference>
<dbReference type="PROSITE" id="PS51686">
    <property type="entry name" value="SAM_MT_RSMB_NOP"/>
    <property type="match status" value="1"/>
</dbReference>
<dbReference type="GO" id="GO:0003723">
    <property type="term" value="F:RNA binding"/>
    <property type="evidence" value="ECO:0007669"/>
    <property type="project" value="UniProtKB-UniRule"/>
</dbReference>
<organism evidence="9 10">
    <name type="scientific">Lolliginicoccus lacisalsi</name>
    <dbReference type="NCBI Taxonomy" id="2742202"/>
    <lineage>
        <taxon>Bacteria</taxon>
        <taxon>Bacillati</taxon>
        <taxon>Actinomycetota</taxon>
        <taxon>Actinomycetes</taxon>
        <taxon>Mycobacteriales</taxon>
        <taxon>Hoyosellaceae</taxon>
        <taxon>Lolliginicoccus</taxon>
    </lineage>
</organism>
<protein>
    <submittedName>
        <fullName evidence="9">rRNA small subunit methyltransferase B</fullName>
    </submittedName>
</protein>
<dbReference type="SUPFAM" id="SSF48013">
    <property type="entry name" value="NusB-like"/>
    <property type="match status" value="1"/>
</dbReference>
<dbReference type="Pfam" id="PF01029">
    <property type="entry name" value="NusB"/>
    <property type="match status" value="1"/>
</dbReference>
<dbReference type="InterPro" id="IPR001678">
    <property type="entry name" value="MeTrfase_RsmB-F_NOP2_dom"/>
</dbReference>
<evidence type="ECO:0000313" key="10">
    <source>
        <dbReference type="Proteomes" id="UP000642993"/>
    </source>
</evidence>
<evidence type="ECO:0000256" key="4">
    <source>
        <dbReference type="ARBA" id="ARBA00022884"/>
    </source>
</evidence>
<evidence type="ECO:0000256" key="7">
    <source>
        <dbReference type="SAM" id="MobiDB-lite"/>
    </source>
</evidence>
<dbReference type="EMBL" id="JACYWE010000001">
    <property type="protein sequence ID" value="MBD8505271.1"/>
    <property type="molecule type" value="Genomic_DNA"/>
</dbReference>
<comment type="similarity">
    <text evidence="6">Belongs to the class I-like SAM-binding methyltransferase superfamily. RsmB/NOP family.</text>
</comment>
<feature type="binding site" evidence="6">
    <location>
        <position position="360"/>
    </location>
    <ligand>
        <name>S-adenosyl-L-methionine</name>
        <dbReference type="ChEBI" id="CHEBI:59789"/>
    </ligand>
</feature>
<dbReference type="FunFam" id="3.40.50.150:FF:000257">
    <property type="entry name" value="16S rRNA methyltransferase"/>
    <property type="match status" value="1"/>
</dbReference>
<dbReference type="GO" id="GO:0006355">
    <property type="term" value="P:regulation of DNA-templated transcription"/>
    <property type="evidence" value="ECO:0007669"/>
    <property type="project" value="InterPro"/>
</dbReference>
<dbReference type="Gene3D" id="1.10.940.10">
    <property type="entry name" value="NusB-like"/>
    <property type="match status" value="1"/>
</dbReference>
<feature type="domain" description="SAM-dependent MTase RsmB/NOP-type" evidence="8">
    <location>
        <begin position="208"/>
        <end position="493"/>
    </location>
</feature>
<dbReference type="RefSeq" id="WP_192037733.1">
    <property type="nucleotide sequence ID" value="NZ_JACYWE010000001.1"/>
</dbReference>
<dbReference type="AlphaFoldDB" id="A0A927J9P2"/>
<evidence type="ECO:0000256" key="5">
    <source>
        <dbReference type="ARBA" id="ARBA00059465"/>
    </source>
</evidence>
<dbReference type="GO" id="GO:0001510">
    <property type="term" value="P:RNA methylation"/>
    <property type="evidence" value="ECO:0007669"/>
    <property type="project" value="InterPro"/>
</dbReference>
<dbReference type="InterPro" id="IPR023267">
    <property type="entry name" value="RCMT"/>
</dbReference>
<dbReference type="PANTHER" id="PTHR22807">
    <property type="entry name" value="NOP2 YEAST -RELATED NOL1/NOP2/FMU SUN DOMAIN-CONTAINING"/>
    <property type="match status" value="1"/>
</dbReference>
<gene>
    <name evidence="9" type="ORF">HT102_02035</name>
</gene>
<feature type="compositionally biased region" description="Basic residues" evidence="7">
    <location>
        <begin position="10"/>
        <end position="19"/>
    </location>
</feature>
<feature type="binding site" evidence="6">
    <location>
        <position position="336"/>
    </location>
    <ligand>
        <name>S-adenosyl-L-methionine</name>
        <dbReference type="ChEBI" id="CHEBI:59789"/>
    </ligand>
</feature>
<dbReference type="Gene3D" id="3.40.50.150">
    <property type="entry name" value="Vaccinia Virus protein VP39"/>
    <property type="match status" value="1"/>
</dbReference>
<feature type="active site" description="Nucleophile" evidence="6">
    <location>
        <position position="429"/>
    </location>
</feature>
<keyword evidence="10" id="KW-1185">Reference proteome</keyword>
<evidence type="ECO:0000256" key="2">
    <source>
        <dbReference type="ARBA" id="ARBA00022679"/>
    </source>
</evidence>
<evidence type="ECO:0000313" key="9">
    <source>
        <dbReference type="EMBL" id="MBD8505271.1"/>
    </source>
</evidence>
<dbReference type="PANTHER" id="PTHR22807:SF53">
    <property type="entry name" value="RIBOSOMAL RNA SMALL SUBUNIT METHYLTRANSFERASE B-RELATED"/>
    <property type="match status" value="1"/>
</dbReference>
<reference evidence="9" key="1">
    <citation type="submission" date="2020-09" db="EMBL/GenBank/DDBJ databases">
        <title>Hoyosella lacisalsi sp. nov., a halotolerant actinobacterium isolated from soil of Lake Gudzhirganskoe.</title>
        <authorList>
            <person name="Yang Q."/>
            <person name="Guo P.Y."/>
            <person name="Liu S.W."/>
            <person name="Li F.N."/>
            <person name="Sun C.H."/>
        </authorList>
    </citation>
    <scope>NUCLEOTIDE SEQUENCE</scope>
    <source>
        <strain evidence="9">G463</strain>
    </source>
</reference>
<feature type="binding site" evidence="6">
    <location>
        <begin position="311"/>
        <end position="317"/>
    </location>
    <ligand>
        <name>S-adenosyl-L-methionine</name>
        <dbReference type="ChEBI" id="CHEBI:59789"/>
    </ligand>
</feature>
<evidence type="ECO:0000256" key="6">
    <source>
        <dbReference type="PROSITE-ProRule" id="PRU01023"/>
    </source>
</evidence>
<dbReference type="InterPro" id="IPR029063">
    <property type="entry name" value="SAM-dependent_MTases_sf"/>
</dbReference>
<keyword evidence="1 6" id="KW-0489">Methyltransferase</keyword>
<name>A0A927J9P2_9ACTN</name>
<dbReference type="InterPro" id="IPR006027">
    <property type="entry name" value="NusB_RsmB_TIM44"/>
</dbReference>
<comment type="function">
    <text evidence="5">May act as RNA methyltransferase.</text>
</comment>
<dbReference type="CDD" id="cd02440">
    <property type="entry name" value="AdoMet_MTases"/>
    <property type="match status" value="1"/>
</dbReference>
<evidence type="ECO:0000256" key="3">
    <source>
        <dbReference type="ARBA" id="ARBA00022691"/>
    </source>
</evidence>
<keyword evidence="2 6" id="KW-0808">Transferase</keyword>
<keyword evidence="3 6" id="KW-0949">S-adenosyl-L-methionine</keyword>
<accession>A0A927J9P2</accession>
<feature type="region of interest" description="Disordered" evidence="7">
    <location>
        <begin position="1"/>
        <end position="52"/>
    </location>
</feature>
<dbReference type="InterPro" id="IPR049560">
    <property type="entry name" value="MeTrfase_RsmB-F_NOP2_cat"/>
</dbReference>
<sequence>MNPPEPSRHGPAHNPRRGGRGGSRPGPTPPQRQSGRRGPARAEPPTDAPVDPARLAARDVLRAVRDRSAYANLMLPKLLRDRRITGRAAAFATELAYGACRAQGLLDEIIAAAAGRPANEIDGTILDILRLAAYQLLRTRVAPHAAVSTAVAMARTEGGERITGFVNAVLRRVSEKTEEQWIAQLAPTDPIGRAAFTHAHPRWIGQAFADALGAGAAEIDEALAADDARPTIHLVARPGEITGEELALVTGGTEGNYSPYAVHLESGDPGELDPVRDGLASVQDEGSQLVALAALRAPVSGEDGGRWLDLCAGPGGKAVLMGAIAAIDGARLDAVEISTHRAELVRTSVKGLPVAVHEADGRESGLEPGYDRVLVDAPCTGLGALRRRPEARWRKQSSDVAGLARLQRELLDAAIDLVRPGGIVVYSTCSPHVAETIGVVSHAIRKRGGEAVPAGEVLNEVPRAAAGPAGEFVQLWPHRHGTDAMFIAVLRKPE</sequence>
<dbReference type="GO" id="GO:0008173">
    <property type="term" value="F:RNA methyltransferase activity"/>
    <property type="evidence" value="ECO:0007669"/>
    <property type="project" value="InterPro"/>
</dbReference>
<comment type="caution">
    <text evidence="9">The sequence shown here is derived from an EMBL/GenBank/DDBJ whole genome shotgun (WGS) entry which is preliminary data.</text>
</comment>
<feature type="binding site" evidence="6">
    <location>
        <position position="376"/>
    </location>
    <ligand>
        <name>S-adenosyl-L-methionine</name>
        <dbReference type="ChEBI" id="CHEBI:59789"/>
    </ligand>
</feature>
<dbReference type="SUPFAM" id="SSF53335">
    <property type="entry name" value="S-adenosyl-L-methionine-dependent methyltransferases"/>
    <property type="match status" value="1"/>
</dbReference>
<proteinExistence type="inferred from homology"/>
<evidence type="ECO:0000259" key="8">
    <source>
        <dbReference type="PROSITE" id="PS51686"/>
    </source>
</evidence>
<dbReference type="InterPro" id="IPR035926">
    <property type="entry name" value="NusB-like_sf"/>
</dbReference>
<dbReference type="Pfam" id="PF01189">
    <property type="entry name" value="Methyltr_RsmB-F"/>
    <property type="match status" value="1"/>
</dbReference>